<feature type="transmembrane region" description="Helical" evidence="13">
    <location>
        <begin position="957"/>
        <end position="978"/>
    </location>
</feature>
<evidence type="ECO:0000256" key="5">
    <source>
        <dbReference type="ARBA" id="ARBA00022502"/>
    </source>
</evidence>
<reference evidence="15 16" key="1">
    <citation type="submission" date="2024-01" db="EMBL/GenBank/DDBJ databases">
        <title>A draft genome for the cacao thread blight pathogen Marasmiellus scandens.</title>
        <authorList>
            <person name="Baruah I.K."/>
            <person name="Leung J."/>
            <person name="Bukari Y."/>
            <person name="Amoako-Attah I."/>
            <person name="Meinhardt L.W."/>
            <person name="Bailey B.A."/>
            <person name="Cohen S.P."/>
        </authorList>
    </citation>
    <scope>NUCLEOTIDE SEQUENCE [LARGE SCALE GENOMIC DNA]</scope>
    <source>
        <strain evidence="15 16">GH-19</strain>
    </source>
</reference>
<dbReference type="Gene3D" id="3.40.720.10">
    <property type="entry name" value="Alkaline Phosphatase, subunit A"/>
    <property type="match status" value="1"/>
</dbReference>
<evidence type="ECO:0000256" key="12">
    <source>
        <dbReference type="ARBA" id="ARBA00024850"/>
    </source>
</evidence>
<feature type="transmembrane region" description="Helical" evidence="13">
    <location>
        <begin position="702"/>
        <end position="719"/>
    </location>
</feature>
<feature type="transmembrane region" description="Helical" evidence="13">
    <location>
        <begin position="852"/>
        <end position="878"/>
    </location>
</feature>
<comment type="subcellular location">
    <subcellularLocation>
        <location evidence="1 13">Endoplasmic reticulum membrane</location>
        <topology evidence="1 13">Multi-pass membrane protein</topology>
    </subcellularLocation>
</comment>
<evidence type="ECO:0000256" key="1">
    <source>
        <dbReference type="ARBA" id="ARBA00004477"/>
    </source>
</evidence>
<keyword evidence="7 13" id="KW-0812">Transmembrane</keyword>
<feature type="transmembrane region" description="Helical" evidence="13">
    <location>
        <begin position="527"/>
        <end position="545"/>
    </location>
</feature>
<dbReference type="Proteomes" id="UP001498398">
    <property type="component" value="Unassembled WGS sequence"/>
</dbReference>
<evidence type="ECO:0000256" key="2">
    <source>
        <dbReference type="ARBA" id="ARBA00004687"/>
    </source>
</evidence>
<feature type="transmembrane region" description="Helical" evidence="13">
    <location>
        <begin position="477"/>
        <end position="500"/>
    </location>
</feature>
<dbReference type="EC" id="2.-.-.-" evidence="13"/>
<feature type="transmembrane region" description="Helical" evidence="13">
    <location>
        <begin position="647"/>
        <end position="664"/>
    </location>
</feature>
<feature type="domain" description="GPI ethanolamine phosphate transferase 1 C-terminal" evidence="14">
    <location>
        <begin position="465"/>
        <end position="950"/>
    </location>
</feature>
<evidence type="ECO:0000256" key="7">
    <source>
        <dbReference type="ARBA" id="ARBA00022692"/>
    </source>
</evidence>
<keyword evidence="9 13" id="KW-1133">Transmembrane helix</keyword>
<dbReference type="Pfam" id="PF01663">
    <property type="entry name" value="Phosphodiest"/>
    <property type="match status" value="1"/>
</dbReference>
<evidence type="ECO:0000256" key="9">
    <source>
        <dbReference type="ARBA" id="ARBA00022989"/>
    </source>
</evidence>
<comment type="function">
    <text evidence="12 13">Ethanolamine phosphate transferase involved in glycosylphosphatidylinositol-anchor biosynthesis. Transfers ethanolamine phosphate to the first alpha-1,4-linked mannose of the glycosylphosphatidylinositol precursor of GPI-anchor.</text>
</comment>
<feature type="transmembrane region" description="Helical" evidence="13">
    <location>
        <begin position="890"/>
        <end position="912"/>
    </location>
</feature>
<dbReference type="InterPro" id="IPR007070">
    <property type="entry name" value="GPI_EtnP_transferase_1"/>
</dbReference>
<feature type="transmembrane region" description="Helical" evidence="13">
    <location>
        <begin position="590"/>
        <end position="610"/>
    </location>
</feature>
<evidence type="ECO:0000313" key="15">
    <source>
        <dbReference type="EMBL" id="KAK7461084.1"/>
    </source>
</evidence>
<protein>
    <recommendedName>
        <fullName evidence="4 13">GPI ethanolamine phosphate transferase 1</fullName>
        <ecNumber evidence="13">2.-.-.-</ecNumber>
    </recommendedName>
</protein>
<dbReference type="CDD" id="cd16020">
    <property type="entry name" value="GPI_EPT_1"/>
    <property type="match status" value="1"/>
</dbReference>
<evidence type="ECO:0000259" key="14">
    <source>
        <dbReference type="Pfam" id="PF04987"/>
    </source>
</evidence>
<dbReference type="Pfam" id="PF04987">
    <property type="entry name" value="PigN"/>
    <property type="match status" value="1"/>
</dbReference>
<name>A0ABR1JIR8_9AGAR</name>
<dbReference type="InterPro" id="IPR037671">
    <property type="entry name" value="PIGN_N"/>
</dbReference>
<accession>A0ABR1JIR8</accession>
<dbReference type="InterPro" id="IPR017852">
    <property type="entry name" value="GPI_EtnP_transferase_1_C"/>
</dbReference>
<feature type="transmembrane region" description="Helical" evidence="13">
    <location>
        <begin position="739"/>
        <end position="761"/>
    </location>
</feature>
<feature type="transmembrane region" description="Helical" evidence="13">
    <location>
        <begin position="616"/>
        <end position="635"/>
    </location>
</feature>
<evidence type="ECO:0000256" key="10">
    <source>
        <dbReference type="ARBA" id="ARBA00023136"/>
    </source>
</evidence>
<keyword evidence="8 13" id="KW-0256">Endoplasmic reticulum</keyword>
<comment type="similarity">
    <text evidence="3 13">Belongs to the PIGG/PIGN/PIGO family. PIGN subfamily.</text>
</comment>
<evidence type="ECO:0000256" key="11">
    <source>
        <dbReference type="ARBA" id="ARBA00023180"/>
    </source>
</evidence>
<evidence type="ECO:0000256" key="13">
    <source>
        <dbReference type="RuleBase" id="RU367138"/>
    </source>
</evidence>
<evidence type="ECO:0000256" key="6">
    <source>
        <dbReference type="ARBA" id="ARBA00022679"/>
    </source>
</evidence>
<evidence type="ECO:0000256" key="3">
    <source>
        <dbReference type="ARBA" id="ARBA00008400"/>
    </source>
</evidence>
<feature type="transmembrane region" description="Helical" evidence="13">
    <location>
        <begin position="806"/>
        <end position="826"/>
    </location>
</feature>
<dbReference type="SUPFAM" id="SSF53649">
    <property type="entry name" value="Alkaline phosphatase-like"/>
    <property type="match status" value="1"/>
</dbReference>
<keyword evidence="11" id="KW-0325">Glycoprotein</keyword>
<sequence>MLSLLGLLVIGLLFHVSFIWTVFDCYFTSPVVNGMQRFSLPPSYTPAKRLVLIVGDGLRADLLFTPNGFPDFPHYNESEKERIDVVAPHLRSIVESRGAFGVSHTRVPTESRPGHVAIIAGMYEDVSAVTKGWKTNPVDFDSVFNCSERTYSFGSPDILPMFAKGAVEGRVKEWSYKDEEEDFTKDATALDTWVLDQVKTLFANATQDPKLHAELNEPKTIFFLHLLGLDTTGHSYRPFSEEYMRNIMIVDDIVREVESLLRTFYNEKEGEEETAYVFTADHGMSLIGNHGDGHPDNTRTPLVVWGKGARGPLPDPSMSASKSRAATTHDEYSAPWGLRNLFRQDLSQADLAPLMSTLLGLEWPVNSVGVLPGILPPSDSNSPEGGFVSLDEEGIALAAEVNAKVILEQFRVKEELKRSEKFFYKPFTPLSSAPQQLSIITAFIAQRSFTQARKEAYDLIQLGLEGLRYVETYDRTLLRTVAVFAYVGWGMYAALSIGLFRSGSKLGNGVDEKANGDDQTKRKQTNTLGRTLALLVYLGFSALFWVEEAPWTYFVYVAWPCWFWGEVVGEILSTATSGDSFTPRWQLGSIARNVMTLGTVGGILGCMVAGYTHRIIWSIGFVLMGVVWPLMWPSANATNHELGRLRWMWLVSSFANAIFPLLDVNKEEKVNVILSAGYVMLLVGGGYTYLLQKRGWIEDRKIIRRFRFSLILILSSLLSTRQAALSLQAKQGLPLLWQVMNWIGLVGGYLVGFVSTPSVPLSSSASKEKGESSAATSILNPITTKFLLYTLSLTPLFIILSISDEALFFISFAGHMWVWVWVESALGRTNSISHRTQTQAQTPSARTSHLRIALFFLFFVQSAFFGTGNVASISSFYLSPVYRLIPVFNPFGMAVPLLCKLISPYIPLSIAVASVTHALGLPPYTLFLLALTITDGMTLVFFFMVRDTGSWLEIGQTISFFIITNLLTLWSGGVCALGEWLMKDVLLRSPASGSGKAKIS</sequence>
<organism evidence="15 16">
    <name type="scientific">Marasmiellus scandens</name>
    <dbReference type="NCBI Taxonomy" id="2682957"/>
    <lineage>
        <taxon>Eukaryota</taxon>
        <taxon>Fungi</taxon>
        <taxon>Dikarya</taxon>
        <taxon>Basidiomycota</taxon>
        <taxon>Agaricomycotina</taxon>
        <taxon>Agaricomycetes</taxon>
        <taxon>Agaricomycetidae</taxon>
        <taxon>Agaricales</taxon>
        <taxon>Marasmiineae</taxon>
        <taxon>Omphalotaceae</taxon>
        <taxon>Marasmiellus</taxon>
    </lineage>
</organism>
<proteinExistence type="inferred from homology"/>
<keyword evidence="6 13" id="KW-0808">Transferase</keyword>
<dbReference type="EMBL" id="JBANRG010000014">
    <property type="protein sequence ID" value="KAK7461084.1"/>
    <property type="molecule type" value="Genomic_DNA"/>
</dbReference>
<keyword evidence="16" id="KW-1185">Reference proteome</keyword>
<evidence type="ECO:0000313" key="16">
    <source>
        <dbReference type="Proteomes" id="UP001498398"/>
    </source>
</evidence>
<evidence type="ECO:0000256" key="4">
    <source>
        <dbReference type="ARBA" id="ARBA00020831"/>
    </source>
</evidence>
<comment type="pathway">
    <text evidence="2 13">Glycolipid biosynthesis; glycosylphosphatidylinositol-anchor biosynthesis.</text>
</comment>
<feature type="transmembrane region" description="Helical" evidence="13">
    <location>
        <begin position="924"/>
        <end position="945"/>
    </location>
</feature>
<dbReference type="PANTHER" id="PTHR12250:SF0">
    <property type="entry name" value="GPI ETHANOLAMINE PHOSPHATE TRANSFERASE 1"/>
    <property type="match status" value="1"/>
</dbReference>
<dbReference type="InterPro" id="IPR002591">
    <property type="entry name" value="Phosphodiest/P_Trfase"/>
</dbReference>
<feature type="transmembrane region" description="Helical" evidence="13">
    <location>
        <begin position="782"/>
        <end position="800"/>
    </location>
</feature>
<gene>
    <name evidence="15" type="primary">MCD4_2</name>
    <name evidence="15" type="ORF">VKT23_009013</name>
</gene>
<dbReference type="PANTHER" id="PTHR12250">
    <property type="entry name" value="PHOSPHATIDYLINOSITOL GLYCAN, CLASS N"/>
    <property type="match status" value="1"/>
</dbReference>
<feature type="transmembrane region" description="Helical" evidence="13">
    <location>
        <begin position="670"/>
        <end position="690"/>
    </location>
</feature>
<evidence type="ECO:0000256" key="8">
    <source>
        <dbReference type="ARBA" id="ARBA00022824"/>
    </source>
</evidence>
<dbReference type="InterPro" id="IPR017850">
    <property type="entry name" value="Alkaline_phosphatase_core_sf"/>
</dbReference>
<keyword evidence="10 13" id="KW-0472">Membrane</keyword>
<comment type="caution">
    <text evidence="15">The sequence shown here is derived from an EMBL/GenBank/DDBJ whole genome shotgun (WGS) entry which is preliminary data.</text>
</comment>
<keyword evidence="5 13" id="KW-0337">GPI-anchor biosynthesis</keyword>